<dbReference type="EMBL" id="LAVO01000003">
    <property type="protein sequence ID" value="KOS11706.1"/>
    <property type="molecule type" value="Genomic_DNA"/>
</dbReference>
<sequence length="103" mass="10978">MDAASRRELDALRRRAWGAGGGLDDDPAAQARLAELELAAGTRGTCLPEEAHRRNALLVVIPAPDIPIDARPEGMTETDAVGFWWRADDNVEVVLAPLPAAAP</sequence>
<reference evidence="1" key="1">
    <citation type="submission" date="2015-04" db="EMBL/GenBank/DDBJ databases">
        <title>Complete genome sequence of Microbacterium chocolatum SIT 101, a bacterium enantioselectively hydrolyzing mesomeric diesters.</title>
        <authorList>
            <person name="Li X."/>
            <person name="Xu Y."/>
        </authorList>
    </citation>
    <scope>NUCLEOTIDE SEQUENCE [LARGE SCALE GENOMIC DNA]</scope>
    <source>
        <strain evidence="1">SIT 101</strain>
    </source>
</reference>
<organism evidence="1 2">
    <name type="scientific">Microbacterium aurantiacum</name>
    <dbReference type="NCBI Taxonomy" id="162393"/>
    <lineage>
        <taxon>Bacteria</taxon>
        <taxon>Bacillati</taxon>
        <taxon>Actinomycetota</taxon>
        <taxon>Actinomycetes</taxon>
        <taxon>Micrococcales</taxon>
        <taxon>Microbacteriaceae</taxon>
        <taxon>Microbacterium</taxon>
    </lineage>
</organism>
<dbReference type="KEGG" id="mcw:A8L33_02245"/>
<keyword evidence="2" id="KW-1185">Reference proteome</keyword>
<name>A0A0M8MFZ8_9MICO</name>
<evidence type="ECO:0000313" key="1">
    <source>
        <dbReference type="EMBL" id="KOS11706.1"/>
    </source>
</evidence>
<gene>
    <name evidence="1" type="ORF">XI38_03960</name>
</gene>
<dbReference type="AlphaFoldDB" id="A0A0M8MFZ8"/>
<dbReference type="Proteomes" id="UP000037737">
    <property type="component" value="Unassembled WGS sequence"/>
</dbReference>
<dbReference type="PATRIC" id="fig|84292.3.peg.823"/>
<proteinExistence type="predicted"/>
<protein>
    <submittedName>
        <fullName evidence="1">Uncharacterized protein</fullName>
    </submittedName>
</protein>
<comment type="caution">
    <text evidence="1">The sequence shown here is derived from an EMBL/GenBank/DDBJ whole genome shotgun (WGS) entry which is preliminary data.</text>
</comment>
<accession>A0A0M8MFZ8</accession>
<evidence type="ECO:0000313" key="2">
    <source>
        <dbReference type="Proteomes" id="UP000037737"/>
    </source>
</evidence>